<name>A0A4R9K1I5_9LEPT</name>
<comment type="caution">
    <text evidence="1">The sequence shown here is derived from an EMBL/GenBank/DDBJ whole genome shotgun (WGS) entry which is preliminary data.</text>
</comment>
<evidence type="ECO:0000313" key="1">
    <source>
        <dbReference type="EMBL" id="TGL58670.1"/>
    </source>
</evidence>
<sequence length="81" mass="9530">MTGEYGPQSDEDQFVLTGEAEKYLEDSGYHPVCQVCKKHVPLKKLNWDEQKIHESLEFKCHGKGLKFHFFEKKVFKVEELI</sequence>
<accession>A0A4R9K1I5</accession>
<dbReference type="EMBL" id="RQGD01000031">
    <property type="protein sequence ID" value="TGL58670.1"/>
    <property type="molecule type" value="Genomic_DNA"/>
</dbReference>
<keyword evidence="2" id="KW-1185">Reference proteome</keyword>
<protein>
    <submittedName>
        <fullName evidence="1">Uncharacterized protein</fullName>
    </submittedName>
</protein>
<dbReference type="Proteomes" id="UP000297693">
    <property type="component" value="Unassembled WGS sequence"/>
</dbReference>
<gene>
    <name evidence="1" type="ORF">EHQ58_10140</name>
</gene>
<reference evidence="1" key="1">
    <citation type="journal article" date="2019" name="PLoS Negl. Trop. Dis.">
        <title>Revisiting the worldwide diversity of Leptospira species in the environment.</title>
        <authorList>
            <person name="Vincent A.T."/>
            <person name="Schiettekatte O."/>
            <person name="Bourhy P."/>
            <person name="Veyrier F.J."/>
            <person name="Picardeau M."/>
        </authorList>
    </citation>
    <scope>NUCLEOTIDE SEQUENCE [LARGE SCALE GENOMIC DNA]</scope>
    <source>
        <strain evidence="1">201702476</strain>
    </source>
</reference>
<evidence type="ECO:0000313" key="2">
    <source>
        <dbReference type="Proteomes" id="UP000297693"/>
    </source>
</evidence>
<dbReference type="OrthoDB" id="333361at2"/>
<dbReference type="RefSeq" id="WP_135623791.1">
    <property type="nucleotide sequence ID" value="NZ_RQGD01000031.1"/>
</dbReference>
<proteinExistence type="predicted"/>
<organism evidence="1 2">
    <name type="scientific">Leptospira ognonensis</name>
    <dbReference type="NCBI Taxonomy" id="2484945"/>
    <lineage>
        <taxon>Bacteria</taxon>
        <taxon>Pseudomonadati</taxon>
        <taxon>Spirochaetota</taxon>
        <taxon>Spirochaetia</taxon>
        <taxon>Leptospirales</taxon>
        <taxon>Leptospiraceae</taxon>
        <taxon>Leptospira</taxon>
    </lineage>
</organism>
<dbReference type="AlphaFoldDB" id="A0A4R9K1I5"/>